<evidence type="ECO:0000256" key="2">
    <source>
        <dbReference type="ARBA" id="ARBA00022723"/>
    </source>
</evidence>
<evidence type="ECO:0000256" key="5">
    <source>
        <dbReference type="PIRSR" id="PIRSR601559-52"/>
    </source>
</evidence>
<dbReference type="Pfam" id="PF02126">
    <property type="entry name" value="PTE"/>
    <property type="match status" value="1"/>
</dbReference>
<protein>
    <recommendedName>
        <fullName evidence="1">Phosphotriesterase-related protein</fullName>
    </recommendedName>
    <alternativeName>
        <fullName evidence="4">Parathion hydrolase-related protein</fullName>
    </alternativeName>
</protein>
<dbReference type="PROSITE" id="PS51347">
    <property type="entry name" value="PHOSPHOTRIESTERASE_2"/>
    <property type="match status" value="1"/>
</dbReference>
<feature type="binding site" evidence="5">
    <location>
        <position position="174"/>
    </location>
    <ligand>
        <name>a divalent metal cation</name>
        <dbReference type="ChEBI" id="CHEBI:60240"/>
        <label>1</label>
    </ligand>
</feature>
<evidence type="ECO:0000256" key="1">
    <source>
        <dbReference type="ARBA" id="ARBA00020475"/>
    </source>
</evidence>
<comment type="caution">
    <text evidence="7">The sequence shown here is derived from an EMBL/GenBank/DDBJ whole genome shotgun (WGS) entry which is preliminary data.</text>
</comment>
<dbReference type="PANTHER" id="PTHR10819:SF3">
    <property type="entry name" value="PHOSPHOTRIESTERASE-RELATED PROTEIN"/>
    <property type="match status" value="1"/>
</dbReference>
<feature type="binding site" evidence="5">
    <location>
        <position position="303"/>
    </location>
    <ligand>
        <name>a divalent metal cation</name>
        <dbReference type="ChEBI" id="CHEBI:60240"/>
        <label>1</label>
    </ligand>
</feature>
<feature type="binding site" evidence="5">
    <location>
        <position position="30"/>
    </location>
    <ligand>
        <name>a divalent metal cation</name>
        <dbReference type="ChEBI" id="CHEBI:60240"/>
        <label>1</label>
    </ligand>
</feature>
<evidence type="ECO:0000256" key="4">
    <source>
        <dbReference type="ARBA" id="ARBA00029607"/>
    </source>
</evidence>
<keyword evidence="2 5" id="KW-0479">Metal-binding</keyword>
<accession>A0AA88IKE0</accession>
<feature type="binding site" evidence="5">
    <location>
        <position position="174"/>
    </location>
    <ligand>
        <name>a divalent metal cation</name>
        <dbReference type="ChEBI" id="CHEBI:60240"/>
        <label>2</label>
    </ligand>
</feature>
<dbReference type="Proteomes" id="UP001187531">
    <property type="component" value="Unassembled WGS sequence"/>
</dbReference>
<feature type="binding site" evidence="5">
    <location>
        <position position="206"/>
    </location>
    <ligand>
        <name>a divalent metal cation</name>
        <dbReference type="ChEBI" id="CHEBI:60240"/>
        <label>2</label>
    </ligand>
</feature>
<evidence type="ECO:0000313" key="7">
    <source>
        <dbReference type="EMBL" id="KAK2722432.1"/>
    </source>
</evidence>
<reference evidence="7" key="1">
    <citation type="submission" date="2023-07" db="EMBL/GenBank/DDBJ databases">
        <title>Chromosome-level genome assembly of Artemia franciscana.</title>
        <authorList>
            <person name="Jo E."/>
        </authorList>
    </citation>
    <scope>NUCLEOTIDE SEQUENCE</scope>
    <source>
        <tissue evidence="7">Whole body</tissue>
    </source>
</reference>
<dbReference type="InterPro" id="IPR001559">
    <property type="entry name" value="Phosphotriesterase"/>
</dbReference>
<keyword evidence="3" id="KW-0378">Hydrolase</keyword>
<proteinExistence type="inferred from homology"/>
<feature type="binding site" evidence="5">
    <location>
        <position position="28"/>
    </location>
    <ligand>
        <name>a divalent metal cation</name>
        <dbReference type="ChEBI" id="CHEBI:60240"/>
        <label>1</label>
    </ligand>
</feature>
<sequence length="354" mass="39230">MKMSDASGKVQTVLGLINPDELGKTLAHEHLSLVFDVAYCRPKAEDEKKAEALFSLESVGWIRQNPYSHKVNLKFNDAETVGAVVEEMTNFKSKGGGTIVECTTHGIQRKAKFVKDVSLQSGVHVIAGTGFYVAGSQLTDVLSRPIEILVKLMTAEILSGCIDADDVKCGLIGEIGCSWPLHDFEKKVIEATALVQSELGCPVSFHPGRNPESPFEIIRIFQEAGGDVSKVAMSHLDRTIFDEGQLTEFAELGCYCEFDLFGIECSYYQLNEAIDMPSDAQRIQSIWQLVDGNFEDRILLSHDIHTKHRLTKFGGHGYTHIFDNVVPKMSNRGLSSSIVKKFLVDNPKAWLTFK</sequence>
<dbReference type="InterPro" id="IPR032466">
    <property type="entry name" value="Metal_Hydrolase"/>
</dbReference>
<dbReference type="EMBL" id="JAVRJZ010000005">
    <property type="protein sequence ID" value="KAK2722432.1"/>
    <property type="molecule type" value="Genomic_DNA"/>
</dbReference>
<evidence type="ECO:0000256" key="3">
    <source>
        <dbReference type="ARBA" id="ARBA00022801"/>
    </source>
</evidence>
<comment type="cofactor">
    <cofactor evidence="5">
        <name>a divalent metal cation</name>
        <dbReference type="ChEBI" id="CHEBI:60240"/>
    </cofactor>
    <text evidence="5">Binds 2 divalent metal cations per subunit.</text>
</comment>
<name>A0AA88IKE0_ARTSF</name>
<dbReference type="PANTHER" id="PTHR10819">
    <property type="entry name" value="PHOSPHOTRIESTERASE-RELATED"/>
    <property type="match status" value="1"/>
</dbReference>
<dbReference type="SUPFAM" id="SSF51556">
    <property type="entry name" value="Metallo-dependent hydrolases"/>
    <property type="match status" value="1"/>
</dbReference>
<evidence type="ECO:0000256" key="6">
    <source>
        <dbReference type="PROSITE-ProRule" id="PRU00679"/>
    </source>
</evidence>
<evidence type="ECO:0000313" key="8">
    <source>
        <dbReference type="Proteomes" id="UP001187531"/>
    </source>
</evidence>
<comment type="similarity">
    <text evidence="6">Belongs to the metallo-dependent hydrolases superfamily. Phosphotriesterase family.</text>
</comment>
<dbReference type="CDD" id="cd00530">
    <property type="entry name" value="PTE"/>
    <property type="match status" value="1"/>
</dbReference>
<dbReference type="GO" id="GO:0016788">
    <property type="term" value="F:hydrolase activity, acting on ester bonds"/>
    <property type="evidence" value="ECO:0007669"/>
    <property type="project" value="InterPro"/>
</dbReference>
<dbReference type="InterPro" id="IPR017947">
    <property type="entry name" value="AryldialkylPase_Zn-BS"/>
</dbReference>
<dbReference type="Gene3D" id="3.20.20.140">
    <property type="entry name" value="Metal-dependent hydrolases"/>
    <property type="match status" value="1"/>
</dbReference>
<comment type="caution">
    <text evidence="6">Lacks conserved residue(s) required for the propagation of feature annotation.</text>
</comment>
<feature type="binding site" evidence="5">
    <location>
        <position position="235"/>
    </location>
    <ligand>
        <name>a divalent metal cation</name>
        <dbReference type="ChEBI" id="CHEBI:60240"/>
        <label>2</label>
    </ligand>
</feature>
<dbReference type="GO" id="GO:0008270">
    <property type="term" value="F:zinc ion binding"/>
    <property type="evidence" value="ECO:0007669"/>
    <property type="project" value="InterPro"/>
</dbReference>
<organism evidence="7 8">
    <name type="scientific">Artemia franciscana</name>
    <name type="common">Brine shrimp</name>
    <name type="synonym">Artemia sanfranciscana</name>
    <dbReference type="NCBI Taxonomy" id="6661"/>
    <lineage>
        <taxon>Eukaryota</taxon>
        <taxon>Metazoa</taxon>
        <taxon>Ecdysozoa</taxon>
        <taxon>Arthropoda</taxon>
        <taxon>Crustacea</taxon>
        <taxon>Branchiopoda</taxon>
        <taxon>Anostraca</taxon>
        <taxon>Artemiidae</taxon>
        <taxon>Artemia</taxon>
    </lineage>
</organism>
<dbReference type="PROSITE" id="PS01322">
    <property type="entry name" value="PHOSPHOTRIESTERASE_1"/>
    <property type="match status" value="1"/>
</dbReference>
<dbReference type="AlphaFoldDB" id="A0AA88IKE0"/>
<gene>
    <name evidence="7" type="ORF">QYM36_002837</name>
</gene>
<keyword evidence="8" id="KW-1185">Reference proteome</keyword>